<dbReference type="AlphaFoldDB" id="A0A4Y8QAJ3"/>
<protein>
    <submittedName>
        <fullName evidence="2">Ubiquinone biosynthesis methyltransferase UbiE</fullName>
    </submittedName>
</protein>
<feature type="domain" description="Methyltransferase" evidence="1">
    <location>
        <begin position="37"/>
        <end position="146"/>
    </location>
</feature>
<comment type="caution">
    <text evidence="2">The sequence shown here is derived from an EMBL/GenBank/DDBJ whole genome shotgun (WGS) entry which is preliminary data.</text>
</comment>
<dbReference type="InterPro" id="IPR029063">
    <property type="entry name" value="SAM-dependent_MTases_sf"/>
</dbReference>
<dbReference type="EMBL" id="MYFO01000002">
    <property type="protein sequence ID" value="TFE91299.1"/>
    <property type="molecule type" value="Genomic_DNA"/>
</dbReference>
<evidence type="ECO:0000259" key="1">
    <source>
        <dbReference type="Pfam" id="PF13847"/>
    </source>
</evidence>
<organism evidence="2 3">
    <name type="scientific">Paenibacillus athensensis</name>
    <dbReference type="NCBI Taxonomy" id="1967502"/>
    <lineage>
        <taxon>Bacteria</taxon>
        <taxon>Bacillati</taxon>
        <taxon>Bacillota</taxon>
        <taxon>Bacilli</taxon>
        <taxon>Bacillales</taxon>
        <taxon>Paenibacillaceae</taxon>
        <taxon>Paenibacillus</taxon>
    </lineage>
</organism>
<dbReference type="RefSeq" id="WP_134749282.1">
    <property type="nucleotide sequence ID" value="NZ_MYFO02000004.1"/>
</dbReference>
<keyword evidence="2" id="KW-0808">Transferase</keyword>
<keyword evidence="2" id="KW-0489">Methyltransferase</keyword>
<evidence type="ECO:0000313" key="3">
    <source>
        <dbReference type="Proteomes" id="UP000298246"/>
    </source>
</evidence>
<name>A0A4Y8QAJ3_9BACL</name>
<dbReference type="SUPFAM" id="SSF53335">
    <property type="entry name" value="S-adenosyl-L-methionine-dependent methyltransferases"/>
    <property type="match status" value="1"/>
</dbReference>
<gene>
    <name evidence="2" type="ORF">B5M42_02310</name>
</gene>
<dbReference type="GO" id="GO:0032259">
    <property type="term" value="P:methylation"/>
    <property type="evidence" value="ECO:0007669"/>
    <property type="project" value="UniProtKB-KW"/>
</dbReference>
<proteinExistence type="predicted"/>
<dbReference type="OrthoDB" id="9797252at2"/>
<dbReference type="GO" id="GO:0008168">
    <property type="term" value="F:methyltransferase activity"/>
    <property type="evidence" value="ECO:0007669"/>
    <property type="project" value="UniProtKB-KW"/>
</dbReference>
<sequence>MDHRIAQQRAALTGKLTDVLDARSLERSFPRLADLLRPGMTVLDAGCGTGAITRGIAEAVGPEGRVLGIDSSPQLIERARQLHGDVPGLSFAVEDVYELSAYREQFDLVTAARLFVWLAEPERALAALLGAVRIGGQIMIADYNHEKIAWTPQPPASMAIFYAAYLQWRADAGFDNAIADRLPDLLAACGVRELTVWPQHEESERSRSDFAAVLGVWADTASSRGPQMARDGFTTAEQHAAAERDYRAWLLDGAQAMRMYMLAVSGIRGGA</sequence>
<dbReference type="Pfam" id="PF13847">
    <property type="entry name" value="Methyltransf_31"/>
    <property type="match status" value="1"/>
</dbReference>
<dbReference type="Proteomes" id="UP000298246">
    <property type="component" value="Unassembled WGS sequence"/>
</dbReference>
<dbReference type="Gene3D" id="3.40.50.150">
    <property type="entry name" value="Vaccinia Virus protein VP39"/>
    <property type="match status" value="1"/>
</dbReference>
<reference evidence="2 3" key="1">
    <citation type="submission" date="2017-03" db="EMBL/GenBank/DDBJ databases">
        <title>Isolation of Levoglucosan Utilizing Bacteria.</title>
        <authorList>
            <person name="Arya A.S."/>
        </authorList>
    </citation>
    <scope>NUCLEOTIDE SEQUENCE [LARGE SCALE GENOMIC DNA]</scope>
    <source>
        <strain evidence="2 3">MEC069</strain>
    </source>
</reference>
<dbReference type="PANTHER" id="PTHR43861">
    <property type="entry name" value="TRANS-ACONITATE 2-METHYLTRANSFERASE-RELATED"/>
    <property type="match status" value="1"/>
</dbReference>
<evidence type="ECO:0000313" key="2">
    <source>
        <dbReference type="EMBL" id="TFE91299.1"/>
    </source>
</evidence>
<keyword evidence="3" id="KW-1185">Reference proteome</keyword>
<dbReference type="CDD" id="cd02440">
    <property type="entry name" value="AdoMet_MTases"/>
    <property type="match status" value="1"/>
</dbReference>
<keyword evidence="2" id="KW-0830">Ubiquinone</keyword>
<dbReference type="InterPro" id="IPR025714">
    <property type="entry name" value="Methyltranfer_dom"/>
</dbReference>
<accession>A0A4Y8QAJ3</accession>